<protein>
    <submittedName>
        <fullName evidence="1">Uncharacterized protein</fullName>
    </submittedName>
</protein>
<dbReference type="Proteomes" id="UP000013961">
    <property type="component" value="Chromosome"/>
</dbReference>
<evidence type="ECO:0000313" key="1">
    <source>
        <dbReference type="EMBL" id="AGM30800.1"/>
    </source>
</evidence>
<name>A0AB33AG90_9MYCO</name>
<accession>A0AB33AG90</accession>
<proteinExistence type="predicted"/>
<dbReference type="KEGG" id="mabb:MASS_4198"/>
<dbReference type="EMBL" id="CP004374">
    <property type="protein sequence ID" value="AGM30800.1"/>
    <property type="molecule type" value="Genomic_DNA"/>
</dbReference>
<dbReference type="AlphaFoldDB" id="A0AB33AG90"/>
<gene>
    <name evidence="1" type="ORF">MASS_4198</name>
</gene>
<sequence>MLERKKGKTRNCHVSFLVGNGIVDCVKYYSVTDDQYAGFLAVTATTIHFMESCRRREHDDLLSQ</sequence>
<evidence type="ECO:0000313" key="2">
    <source>
        <dbReference type="Proteomes" id="UP000013961"/>
    </source>
</evidence>
<reference evidence="1 2" key="1">
    <citation type="journal article" date="2013" name="Genome Announc.">
        <title>Complete Genome Sequence of Mycobacterium massiliense Clinical Strain Asan 50594, Belonging to the Type II Genotype.</title>
        <authorList>
            <person name="Kim B.J."/>
            <person name="Kim B.R."/>
            <person name="Hong S.H."/>
            <person name="Seok S.H."/>
            <person name="Kook Y.H."/>
            <person name="Kim B.J."/>
        </authorList>
    </citation>
    <scope>NUCLEOTIDE SEQUENCE [LARGE SCALE GENOMIC DNA]</scope>
    <source>
        <strain evidence="1 2">50594</strain>
    </source>
</reference>
<organism evidence="1 2">
    <name type="scientific">Mycobacteroides abscessus subsp. bolletii 50594</name>
    <dbReference type="NCBI Taxonomy" id="1303024"/>
    <lineage>
        <taxon>Bacteria</taxon>
        <taxon>Bacillati</taxon>
        <taxon>Actinomycetota</taxon>
        <taxon>Actinomycetes</taxon>
        <taxon>Mycobacteriales</taxon>
        <taxon>Mycobacteriaceae</taxon>
        <taxon>Mycobacteroides</taxon>
        <taxon>Mycobacteroides abscessus</taxon>
    </lineage>
</organism>